<dbReference type="GeneID" id="100081884"/>
<evidence type="ECO:0000256" key="17">
    <source>
        <dbReference type="ARBA" id="ARBA00065011"/>
    </source>
</evidence>
<evidence type="ECO:0000256" key="18">
    <source>
        <dbReference type="ARBA" id="ARBA00069900"/>
    </source>
</evidence>
<dbReference type="Ensembl" id="ENSOANT00000015492.3">
    <property type="protein sequence ID" value="ENSOANP00000015489.3"/>
    <property type="gene ID" value="ENSOANG00000009763.3"/>
</dbReference>
<evidence type="ECO:0000313" key="22">
    <source>
        <dbReference type="Proteomes" id="UP000002279"/>
    </source>
</evidence>
<dbReference type="OMA" id="ISHMKDE"/>
<evidence type="ECO:0000313" key="21">
    <source>
        <dbReference type="Ensembl" id="ENSOANP00000015489.3"/>
    </source>
</evidence>
<dbReference type="FunFam" id="3.90.1420.10:FF:000008">
    <property type="entry name" value="SET domain containing 4"/>
    <property type="match status" value="1"/>
</dbReference>
<comment type="catalytic activity">
    <reaction evidence="14">
        <text>L-lysyl(20)-[histone H4] + S-adenosyl-L-methionine = N(6)-methyl-L-lysyl(20)-[histone H4] + S-adenosyl-L-homocysteine + H(+)</text>
        <dbReference type="Rhea" id="RHEA:60344"/>
        <dbReference type="Rhea" id="RHEA-COMP:15554"/>
        <dbReference type="Rhea" id="RHEA-COMP:15555"/>
        <dbReference type="ChEBI" id="CHEBI:15378"/>
        <dbReference type="ChEBI" id="CHEBI:29969"/>
        <dbReference type="ChEBI" id="CHEBI:57856"/>
        <dbReference type="ChEBI" id="CHEBI:59789"/>
        <dbReference type="ChEBI" id="CHEBI:61929"/>
    </reaction>
</comment>
<comment type="catalytic activity">
    <reaction evidence="12">
        <text>L-lysyl-[protein] + S-adenosyl-L-methionine = N(6)-methyl-L-lysyl-[protein] + S-adenosyl-L-homocysteine + H(+)</text>
        <dbReference type="Rhea" id="RHEA:51736"/>
        <dbReference type="Rhea" id="RHEA-COMP:9752"/>
        <dbReference type="Rhea" id="RHEA-COMP:13053"/>
        <dbReference type="ChEBI" id="CHEBI:15378"/>
        <dbReference type="ChEBI" id="CHEBI:29969"/>
        <dbReference type="ChEBI" id="CHEBI:57856"/>
        <dbReference type="ChEBI" id="CHEBI:59789"/>
        <dbReference type="ChEBI" id="CHEBI:61929"/>
    </reaction>
</comment>
<gene>
    <name evidence="21" type="primary">SETD4</name>
</gene>
<dbReference type="Pfam" id="PF09273">
    <property type="entry name" value="Rubis-subs-bind"/>
    <property type="match status" value="1"/>
</dbReference>
<evidence type="ECO:0000256" key="12">
    <source>
        <dbReference type="ARBA" id="ARBA00048985"/>
    </source>
</evidence>
<dbReference type="GO" id="GO:0005829">
    <property type="term" value="C:cytosol"/>
    <property type="evidence" value="ECO:0007669"/>
    <property type="project" value="UniProtKB-SubCell"/>
</dbReference>
<evidence type="ECO:0000256" key="11">
    <source>
        <dbReference type="ARBA" id="ARBA00048660"/>
    </source>
</evidence>
<dbReference type="InterPro" id="IPR050600">
    <property type="entry name" value="SETD3_SETD6_MTase"/>
</dbReference>
<dbReference type="CDD" id="cd19177">
    <property type="entry name" value="SET_SETD4"/>
    <property type="match status" value="1"/>
</dbReference>
<comment type="catalytic activity">
    <reaction evidence="15">
        <text>N(6),N(6)-dimethyl-L-lysyl(20)-[histone H4] + S-adenosyl-L-methionine = N(6),N(6),N(6)-trimethyl-L-lysyl(20)-[histone H4] + S-adenosyl-L-homocysteine + H(+)</text>
        <dbReference type="Rhea" id="RHEA:61992"/>
        <dbReference type="Rhea" id="RHEA-COMP:15556"/>
        <dbReference type="Rhea" id="RHEA-COMP:15998"/>
        <dbReference type="ChEBI" id="CHEBI:15378"/>
        <dbReference type="ChEBI" id="CHEBI:57856"/>
        <dbReference type="ChEBI" id="CHEBI:59789"/>
        <dbReference type="ChEBI" id="CHEBI:61961"/>
        <dbReference type="ChEBI" id="CHEBI:61976"/>
    </reaction>
</comment>
<dbReference type="AlphaFoldDB" id="F6Y9L1"/>
<dbReference type="InterPro" id="IPR016852">
    <property type="entry name" value="SET_MeTrfase"/>
</dbReference>
<comment type="similarity">
    <text evidence="16">Belongs to the class V-like SAM-binding methyltransferase superfamily. SETD4 family.</text>
</comment>
<evidence type="ECO:0000256" key="19">
    <source>
        <dbReference type="SAM" id="MobiDB-lite"/>
    </source>
</evidence>
<dbReference type="PROSITE" id="PS50280">
    <property type="entry name" value="SET"/>
    <property type="match status" value="1"/>
</dbReference>
<dbReference type="KEGG" id="oaa:100081884"/>
<dbReference type="GO" id="GO:0032755">
    <property type="term" value="P:positive regulation of interleukin-6 production"/>
    <property type="evidence" value="ECO:0007669"/>
    <property type="project" value="Ensembl"/>
</dbReference>
<dbReference type="GO" id="GO:0050729">
    <property type="term" value="P:positive regulation of inflammatory response"/>
    <property type="evidence" value="ECO:0000318"/>
    <property type="project" value="GO_Central"/>
</dbReference>
<evidence type="ECO:0000256" key="2">
    <source>
        <dbReference type="ARBA" id="ARBA00004514"/>
    </source>
</evidence>
<keyword evidence="4" id="KW-0489">Methyltransferase</keyword>
<dbReference type="Gene3D" id="3.90.1410.10">
    <property type="entry name" value="set domain protein methyltransferase, domain 1"/>
    <property type="match status" value="1"/>
</dbReference>
<dbReference type="GO" id="GO:0140945">
    <property type="term" value="F:histone H3K4 monomethyltransferase activity"/>
    <property type="evidence" value="ECO:0007669"/>
    <property type="project" value="UniProtKB-EC"/>
</dbReference>
<evidence type="ECO:0000259" key="20">
    <source>
        <dbReference type="PROSITE" id="PS50280"/>
    </source>
</evidence>
<evidence type="ECO:0000256" key="5">
    <source>
        <dbReference type="ARBA" id="ARBA00022679"/>
    </source>
</evidence>
<keyword evidence="7" id="KW-0395">Inflammatory response</keyword>
<evidence type="ECO:0000256" key="1">
    <source>
        <dbReference type="ARBA" id="ARBA00004123"/>
    </source>
</evidence>
<name>F6Y9L1_ORNAN</name>
<dbReference type="FunCoup" id="F6Y9L1">
    <property type="interactions" value="1717"/>
</dbReference>
<dbReference type="SUPFAM" id="SSF81822">
    <property type="entry name" value="RuBisCo LSMT C-terminal, substrate-binding domain"/>
    <property type="match status" value="1"/>
</dbReference>
<dbReference type="InParanoid" id="F6Y9L1"/>
<dbReference type="Gene3D" id="3.90.1420.10">
    <property type="entry name" value="Rubisco LSMT, substrate-binding domain"/>
    <property type="match status" value="1"/>
</dbReference>
<evidence type="ECO:0000256" key="9">
    <source>
        <dbReference type="ARBA" id="ARBA00023620"/>
    </source>
</evidence>
<keyword evidence="6" id="KW-0949">S-adenosyl-L-methionine</keyword>
<dbReference type="GO" id="GO:0032259">
    <property type="term" value="P:methylation"/>
    <property type="evidence" value="ECO:0007669"/>
    <property type="project" value="UniProtKB-KW"/>
</dbReference>
<evidence type="ECO:0000256" key="14">
    <source>
        <dbReference type="ARBA" id="ARBA00052451"/>
    </source>
</evidence>
<comment type="subcellular location">
    <subcellularLocation>
        <location evidence="2">Cytoplasm</location>
        <location evidence="2">Cytosol</location>
    </subcellularLocation>
    <subcellularLocation>
        <location evidence="1">Nucleus</location>
    </subcellularLocation>
</comment>
<dbReference type="GO" id="GO:0005634">
    <property type="term" value="C:nucleus"/>
    <property type="evidence" value="ECO:0007669"/>
    <property type="project" value="UniProtKB-SubCell"/>
</dbReference>
<accession>F6Y9L1</accession>
<keyword evidence="8" id="KW-0539">Nucleus</keyword>
<dbReference type="InterPro" id="IPR044429">
    <property type="entry name" value="SETD4_SET"/>
</dbReference>
<protein>
    <recommendedName>
        <fullName evidence="18">SET domain-containing protein 4</fullName>
        <ecNumber evidence="9">2.1.1.364</ecNumber>
    </recommendedName>
</protein>
<comment type="catalytic activity">
    <reaction evidence="10">
        <text>N(6)-methyl-L-lysyl(4)-[histone H3] + S-adenosyl-L-methionine = N(6),N(6)-dimethyl-L-lysyl(4)-[histone H3] + S-adenosyl-L-homocysteine + H(+)</text>
        <dbReference type="Rhea" id="RHEA:60268"/>
        <dbReference type="Rhea" id="RHEA-COMP:15540"/>
        <dbReference type="Rhea" id="RHEA-COMP:15543"/>
        <dbReference type="ChEBI" id="CHEBI:15378"/>
        <dbReference type="ChEBI" id="CHEBI:57856"/>
        <dbReference type="ChEBI" id="CHEBI:59789"/>
        <dbReference type="ChEBI" id="CHEBI:61929"/>
        <dbReference type="ChEBI" id="CHEBI:61976"/>
    </reaction>
</comment>
<organism evidence="21 22">
    <name type="scientific">Ornithorhynchus anatinus</name>
    <name type="common">Duckbill platypus</name>
    <dbReference type="NCBI Taxonomy" id="9258"/>
    <lineage>
        <taxon>Eukaryota</taxon>
        <taxon>Metazoa</taxon>
        <taxon>Chordata</taxon>
        <taxon>Craniata</taxon>
        <taxon>Vertebrata</taxon>
        <taxon>Euteleostomi</taxon>
        <taxon>Mammalia</taxon>
        <taxon>Monotremata</taxon>
        <taxon>Ornithorhynchidae</taxon>
        <taxon>Ornithorhynchus</taxon>
    </lineage>
</organism>
<evidence type="ECO:0000256" key="10">
    <source>
        <dbReference type="ARBA" id="ARBA00047583"/>
    </source>
</evidence>
<reference evidence="21" key="3">
    <citation type="submission" date="2025-09" db="UniProtKB">
        <authorList>
            <consortium name="Ensembl"/>
        </authorList>
    </citation>
    <scope>IDENTIFICATION</scope>
    <source>
        <strain evidence="21">Glennie</strain>
    </source>
</reference>
<dbReference type="EC" id="2.1.1.364" evidence="9"/>
<dbReference type="Proteomes" id="UP000002279">
    <property type="component" value="Chromosome 17"/>
</dbReference>
<comment type="catalytic activity">
    <reaction evidence="11">
        <text>L-lysyl(4)-[histone H3] + S-adenosyl-L-methionine = N(6)-methyl-L-lysyl(4)-[histone H3] + S-adenosyl-L-homocysteine + H(+)</text>
        <dbReference type="Rhea" id="RHEA:60264"/>
        <dbReference type="Rhea" id="RHEA-COMP:15543"/>
        <dbReference type="Rhea" id="RHEA-COMP:15547"/>
        <dbReference type="ChEBI" id="CHEBI:15378"/>
        <dbReference type="ChEBI" id="CHEBI:29969"/>
        <dbReference type="ChEBI" id="CHEBI:57856"/>
        <dbReference type="ChEBI" id="CHEBI:59789"/>
        <dbReference type="ChEBI" id="CHEBI:61929"/>
        <dbReference type="EC" id="2.1.1.364"/>
    </reaction>
</comment>
<evidence type="ECO:0000256" key="16">
    <source>
        <dbReference type="ARBA" id="ARBA00061120"/>
    </source>
</evidence>
<dbReference type="GeneTree" id="ENSGT00940000153577"/>
<dbReference type="GO" id="GO:0032760">
    <property type="term" value="P:positive regulation of tumor necrosis factor production"/>
    <property type="evidence" value="ECO:0007669"/>
    <property type="project" value="Ensembl"/>
</dbReference>
<keyword evidence="5" id="KW-0808">Transferase</keyword>
<dbReference type="Bgee" id="ENSOANG00000009763">
    <property type="expression patterns" value="Expressed in fibroblast and 7 other cell types or tissues"/>
</dbReference>
<feature type="domain" description="SET" evidence="20">
    <location>
        <begin position="48"/>
        <end position="273"/>
    </location>
</feature>
<dbReference type="Pfam" id="PF00856">
    <property type="entry name" value="SET"/>
    <property type="match status" value="1"/>
</dbReference>
<dbReference type="HOGENOM" id="CLU_029120_3_0_1"/>
<feature type="compositionally biased region" description="Basic residues" evidence="19">
    <location>
        <begin position="1"/>
        <end position="17"/>
    </location>
</feature>
<dbReference type="GO" id="GO:0006338">
    <property type="term" value="P:chromatin remodeling"/>
    <property type="evidence" value="ECO:0000318"/>
    <property type="project" value="GO_Central"/>
</dbReference>
<dbReference type="FunFam" id="3.90.1410.10:FF:000002">
    <property type="entry name" value="SET domain-containing protein 4 isoform X1"/>
    <property type="match status" value="1"/>
</dbReference>
<dbReference type="SUPFAM" id="SSF82199">
    <property type="entry name" value="SET domain"/>
    <property type="match status" value="1"/>
</dbReference>
<dbReference type="GO" id="GO:0042799">
    <property type="term" value="F:histone H4K20 methyltransferase activity"/>
    <property type="evidence" value="ECO:0007669"/>
    <property type="project" value="Ensembl"/>
</dbReference>
<reference evidence="21" key="2">
    <citation type="submission" date="2025-08" db="UniProtKB">
        <authorList>
            <consortium name="Ensembl"/>
        </authorList>
    </citation>
    <scope>IDENTIFICATION</scope>
    <source>
        <strain evidence="21">Glennie</strain>
    </source>
</reference>
<dbReference type="GO" id="GO:0071863">
    <property type="term" value="P:regulation of cell proliferation in bone marrow"/>
    <property type="evidence" value="ECO:0007669"/>
    <property type="project" value="Ensembl"/>
</dbReference>
<dbReference type="InterPro" id="IPR036464">
    <property type="entry name" value="Rubisco_LSMT_subst-bd_sf"/>
</dbReference>
<dbReference type="PANTHER" id="PTHR13271">
    <property type="entry name" value="UNCHARACTERIZED PUTATIVE METHYLTRANSFERASE"/>
    <property type="match status" value="1"/>
</dbReference>
<reference evidence="21 22" key="1">
    <citation type="journal article" date="2008" name="Nature">
        <title>Genome analysis of the platypus reveals unique signatures of evolution.</title>
        <authorList>
            <person name="Warren W.C."/>
            <person name="Hillier L.W."/>
            <person name="Marshall Graves J.A."/>
            <person name="Birney E."/>
            <person name="Ponting C.P."/>
            <person name="Grutzner F."/>
            <person name="Belov K."/>
            <person name="Miller W."/>
            <person name="Clarke L."/>
            <person name="Chinwalla A.T."/>
            <person name="Yang S.P."/>
            <person name="Heger A."/>
            <person name="Locke D.P."/>
            <person name="Miethke P."/>
            <person name="Waters P.D."/>
            <person name="Veyrunes F."/>
            <person name="Fulton L."/>
            <person name="Fulton B."/>
            <person name="Graves T."/>
            <person name="Wallis J."/>
            <person name="Puente X.S."/>
            <person name="Lopez-Otin C."/>
            <person name="Ordonez G.R."/>
            <person name="Eichler E.E."/>
            <person name="Chen L."/>
            <person name="Cheng Z."/>
            <person name="Deakin J.E."/>
            <person name="Alsop A."/>
            <person name="Thompson K."/>
            <person name="Kirby P."/>
            <person name="Papenfuss A.T."/>
            <person name="Wakefield M.J."/>
            <person name="Olender T."/>
            <person name="Lancet D."/>
            <person name="Huttley G.A."/>
            <person name="Smit A.F."/>
            <person name="Pask A."/>
            <person name="Temple-Smith P."/>
            <person name="Batzer M.A."/>
            <person name="Walker J.A."/>
            <person name="Konkel M.K."/>
            <person name="Harris R.S."/>
            <person name="Whittington C.M."/>
            <person name="Wong E.S."/>
            <person name="Gemmell N.J."/>
            <person name="Buschiazzo E."/>
            <person name="Vargas Jentzsch I.M."/>
            <person name="Merkel A."/>
            <person name="Schmitz J."/>
            <person name="Zemann A."/>
            <person name="Churakov G."/>
            <person name="Kriegs J.O."/>
            <person name="Brosius J."/>
            <person name="Murchison E.P."/>
            <person name="Sachidanandam R."/>
            <person name="Smith C."/>
            <person name="Hannon G.J."/>
            <person name="Tsend-Ayush E."/>
            <person name="McMillan D."/>
            <person name="Attenborough R."/>
            <person name="Rens W."/>
            <person name="Ferguson-Smith M."/>
            <person name="Lefevre C.M."/>
            <person name="Sharp J.A."/>
            <person name="Nicholas K.R."/>
            <person name="Ray D.A."/>
            <person name="Kube M."/>
            <person name="Reinhardt R."/>
            <person name="Pringle T.H."/>
            <person name="Taylor J."/>
            <person name="Jones R.C."/>
            <person name="Nixon B."/>
            <person name="Dacheux J.L."/>
            <person name="Niwa H."/>
            <person name="Sekita Y."/>
            <person name="Huang X."/>
            <person name="Stark A."/>
            <person name="Kheradpour P."/>
            <person name="Kellis M."/>
            <person name="Flicek P."/>
            <person name="Chen Y."/>
            <person name="Webber C."/>
            <person name="Hardison R."/>
            <person name="Nelson J."/>
            <person name="Hallsworth-Pepin K."/>
            <person name="Delehaunty K."/>
            <person name="Markovic C."/>
            <person name="Minx P."/>
            <person name="Feng Y."/>
            <person name="Kremitzki C."/>
            <person name="Mitreva M."/>
            <person name="Glasscock J."/>
            <person name="Wylie T."/>
            <person name="Wohldmann P."/>
            <person name="Thiru P."/>
            <person name="Nhan M.N."/>
            <person name="Pohl C.S."/>
            <person name="Smith S.M."/>
            <person name="Hou S."/>
            <person name="Nefedov M."/>
            <person name="de Jong P.J."/>
            <person name="Renfree M.B."/>
            <person name="Mardis E.R."/>
            <person name="Wilson R.K."/>
        </authorList>
    </citation>
    <scope>NUCLEOTIDE SEQUENCE [LARGE SCALE GENOMIC DNA]</scope>
    <source>
        <strain evidence="21 22">Glennie</strain>
    </source>
</reference>
<evidence type="ECO:0000256" key="13">
    <source>
        <dbReference type="ARBA" id="ARBA00051732"/>
    </source>
</evidence>
<dbReference type="GO" id="GO:0006954">
    <property type="term" value="P:inflammatory response"/>
    <property type="evidence" value="ECO:0007669"/>
    <property type="project" value="UniProtKB-KW"/>
</dbReference>
<dbReference type="PIRSF" id="PIRSF027158">
    <property type="entry name" value="Lys_MTase_YDR198C_prd"/>
    <property type="match status" value="1"/>
</dbReference>
<comment type="catalytic activity">
    <reaction evidence="13">
        <text>N(6)-methyl-L-lysyl(20)-[histone H4] + S-adenosyl-L-methionine = N(6),N(6)-dimethyl-L-lysyl(20)-[histone H4] + S-adenosyl-L-homocysteine + H(+)</text>
        <dbReference type="Rhea" id="RHEA:60348"/>
        <dbReference type="Rhea" id="RHEA-COMP:15555"/>
        <dbReference type="Rhea" id="RHEA-COMP:15556"/>
        <dbReference type="ChEBI" id="CHEBI:15378"/>
        <dbReference type="ChEBI" id="CHEBI:57856"/>
        <dbReference type="ChEBI" id="CHEBI:59789"/>
        <dbReference type="ChEBI" id="CHEBI:61929"/>
        <dbReference type="ChEBI" id="CHEBI:61976"/>
    </reaction>
</comment>
<dbReference type="GO" id="GO:0042800">
    <property type="term" value="F:histone H3K4 methyltransferase activity"/>
    <property type="evidence" value="ECO:0000318"/>
    <property type="project" value="GO_Central"/>
</dbReference>
<evidence type="ECO:0000256" key="6">
    <source>
        <dbReference type="ARBA" id="ARBA00022691"/>
    </source>
</evidence>
<evidence type="ECO:0000256" key="7">
    <source>
        <dbReference type="ARBA" id="ARBA00023198"/>
    </source>
</evidence>
<dbReference type="GO" id="GO:0003713">
    <property type="term" value="F:transcription coactivator activity"/>
    <property type="evidence" value="ECO:0000318"/>
    <property type="project" value="GO_Central"/>
</dbReference>
<dbReference type="GO" id="GO:0046975">
    <property type="term" value="F:histone H3K36 methyltransferase activity"/>
    <property type="evidence" value="ECO:0000318"/>
    <property type="project" value="GO_Central"/>
</dbReference>
<evidence type="ECO:0000256" key="8">
    <source>
        <dbReference type="ARBA" id="ARBA00023242"/>
    </source>
</evidence>
<dbReference type="InterPro" id="IPR046341">
    <property type="entry name" value="SET_dom_sf"/>
</dbReference>
<dbReference type="eggNOG" id="KOG1337">
    <property type="taxonomic scope" value="Eukaryota"/>
</dbReference>
<dbReference type="RefSeq" id="XP_028937540.1">
    <property type="nucleotide sequence ID" value="XM_029081707.2"/>
</dbReference>
<dbReference type="GO" id="GO:0045944">
    <property type="term" value="P:positive regulation of transcription by RNA polymerase II"/>
    <property type="evidence" value="ECO:0000318"/>
    <property type="project" value="GO_Central"/>
</dbReference>
<evidence type="ECO:0000256" key="3">
    <source>
        <dbReference type="ARBA" id="ARBA00022490"/>
    </source>
</evidence>
<comment type="subunit">
    <text evidence="17">Forms a ternary complex with TBK1 and ZNF268; the interaction with TBK1 is ZNF268-dependent and leads to TBK1 monomethylation.</text>
</comment>
<keyword evidence="3" id="KW-0963">Cytoplasm</keyword>
<dbReference type="InterPro" id="IPR001214">
    <property type="entry name" value="SET_dom"/>
</dbReference>
<dbReference type="InterPro" id="IPR015353">
    <property type="entry name" value="Rubisco_LSMT_subst-bd"/>
</dbReference>
<proteinExistence type="inferred from homology"/>
<evidence type="ECO:0000256" key="15">
    <source>
        <dbReference type="ARBA" id="ARBA00052814"/>
    </source>
</evidence>
<evidence type="ECO:0000256" key="4">
    <source>
        <dbReference type="ARBA" id="ARBA00022603"/>
    </source>
</evidence>
<keyword evidence="22" id="KW-1185">Reference proteome</keyword>
<sequence>MPKGRGRTSRSRRRKQSRTSEPNGVNESHQPEFIELKKWLKGRRFDGSNLRPARFPDTGRGLMATKSLKAGEMIISLPEACLLTTDTVLKSPLGDYIWKWKPPVSPLLALCTFLIAEKQAGARSLWQPYLGVLPQAYTCPVGLDAAVLSLLPQPLGRRAREQRTAVRELFAASRAFFSSLQPLFSEDIERVFTLDALGWAWCTVNTRTVYMEHAQRDCFSAEADIYALAPYLDLLNHSPGAQVEAAFNKETRCYEIRTASRCRKYEEVLICYGPHDNRRLLLEYGFVCSNNPHSNVVVSPDVLVRHLPSGDKQMTKKLSLLKEHGFLENLTFGWDGPSWRLLTALKLLRLGADEFTNWKKVFLGEVISEANETKSLALAVTLCSYFLEETRAGLQKISQMKREEVALRNQLGLVEALRLEELEILKVSAEVLEGLQRAHAPRCPGTSSRAPRGCGVLR</sequence>
<dbReference type="PANTHER" id="PTHR13271:SF151">
    <property type="entry name" value="SET DOMAIN-CONTAINING PROTEIN 4"/>
    <property type="match status" value="1"/>
</dbReference>
<feature type="region of interest" description="Disordered" evidence="19">
    <location>
        <begin position="1"/>
        <end position="29"/>
    </location>
</feature>
<dbReference type="STRING" id="9258.ENSOANP00000015489"/>
<dbReference type="CTD" id="54093"/>
<dbReference type="OrthoDB" id="341421at2759"/>